<dbReference type="PANTHER" id="PTHR48051:SF35">
    <property type="entry name" value="LEUCINE-RICH REPEAT-CONTAINING PROTEIN 27"/>
    <property type="match status" value="1"/>
</dbReference>
<evidence type="ECO:0000256" key="2">
    <source>
        <dbReference type="ARBA" id="ARBA00022737"/>
    </source>
</evidence>
<keyword evidence="5" id="KW-1185">Reference proteome</keyword>
<keyword evidence="1" id="KW-0433">Leucine-rich repeat</keyword>
<dbReference type="SUPFAM" id="SSF52075">
    <property type="entry name" value="Outer arm dynein light chain 1"/>
    <property type="match status" value="1"/>
</dbReference>
<dbReference type="PROSITE" id="PS51450">
    <property type="entry name" value="LRR"/>
    <property type="match status" value="1"/>
</dbReference>
<gene>
    <name evidence="4" type="ORF">UPYG_G00321880</name>
</gene>
<feature type="region of interest" description="Disordered" evidence="3">
    <location>
        <begin position="423"/>
        <end position="444"/>
    </location>
</feature>
<comment type="caution">
    <text evidence="4">The sequence shown here is derived from an EMBL/GenBank/DDBJ whole genome shotgun (WGS) entry which is preliminary data.</text>
</comment>
<dbReference type="EMBL" id="JAGEUA010000010">
    <property type="protein sequence ID" value="KAL0964292.1"/>
    <property type="molecule type" value="Genomic_DNA"/>
</dbReference>
<evidence type="ECO:0000256" key="1">
    <source>
        <dbReference type="ARBA" id="ARBA00022614"/>
    </source>
</evidence>
<evidence type="ECO:0000313" key="5">
    <source>
        <dbReference type="Proteomes" id="UP001557470"/>
    </source>
</evidence>
<dbReference type="PANTHER" id="PTHR48051">
    <property type="match status" value="1"/>
</dbReference>
<dbReference type="SMART" id="SM00369">
    <property type="entry name" value="LRR_TYP"/>
    <property type="match status" value="3"/>
</dbReference>
<dbReference type="Pfam" id="PF13855">
    <property type="entry name" value="LRR_8"/>
    <property type="match status" value="1"/>
</dbReference>
<evidence type="ECO:0000256" key="3">
    <source>
        <dbReference type="SAM" id="MobiDB-lite"/>
    </source>
</evidence>
<organism evidence="4 5">
    <name type="scientific">Umbra pygmaea</name>
    <name type="common">Eastern mudminnow</name>
    <dbReference type="NCBI Taxonomy" id="75934"/>
    <lineage>
        <taxon>Eukaryota</taxon>
        <taxon>Metazoa</taxon>
        <taxon>Chordata</taxon>
        <taxon>Craniata</taxon>
        <taxon>Vertebrata</taxon>
        <taxon>Euteleostomi</taxon>
        <taxon>Actinopterygii</taxon>
        <taxon>Neopterygii</taxon>
        <taxon>Teleostei</taxon>
        <taxon>Protacanthopterygii</taxon>
        <taxon>Esociformes</taxon>
        <taxon>Umbridae</taxon>
        <taxon>Umbra</taxon>
    </lineage>
</organism>
<keyword evidence="2" id="KW-0677">Repeat</keyword>
<sequence length="474" mass="54757">MTLTLAEAKTTKEDTRATLMSSFPEKEITDLNLSLDCWNNPVKTQTLHNPECVGPMMITECATSDTLYLSRRCLKDVNGFLKTTTLKNLYLEGNEISSLPDTLFTNLPNLVWLDLRNNLITFLPAEIGVHRCLKTLLLEGNPITELPLELGNVVSLKALSLRYCPITFPPQEVLQEGLQCILQYLRRAMADRPVTVQSSHLDMPLVEKLHLADLVKSSMDLCEDVVDEDELQRFRELREKMIQLDRADFDFALPVSRLPTTSESIRGHKTNTLPAIKRKEITSGNLFPKLPPFDIPRWKRSEEGRLAPLKELKEKQAILEERRKNQELLKEWRGHAKVMQERNILEHKQDRLERPLKVEITMKAPYATDCLCSVAECGEVRTHNIPPKRVQTQTSFLSHKEHEEARVARDRELEQRIRSHVKMMQERRRRPRGSAQEETEAARLDMEEAERLQSELNEQKLEADTEYRFLAFTG</sequence>
<protein>
    <recommendedName>
        <fullName evidence="6">Leucine-rich repeat-containing protein 27</fullName>
    </recommendedName>
</protein>
<proteinExistence type="predicted"/>
<dbReference type="Gene3D" id="3.80.10.10">
    <property type="entry name" value="Ribonuclease Inhibitor"/>
    <property type="match status" value="1"/>
</dbReference>
<dbReference type="Proteomes" id="UP001557470">
    <property type="component" value="Unassembled WGS sequence"/>
</dbReference>
<dbReference type="InterPro" id="IPR001611">
    <property type="entry name" value="Leu-rich_rpt"/>
</dbReference>
<dbReference type="InterPro" id="IPR003591">
    <property type="entry name" value="Leu-rich_rpt_typical-subtyp"/>
</dbReference>
<evidence type="ECO:0000313" key="4">
    <source>
        <dbReference type="EMBL" id="KAL0964292.1"/>
    </source>
</evidence>
<dbReference type="InterPro" id="IPR050216">
    <property type="entry name" value="LRR_domain-containing"/>
</dbReference>
<reference evidence="4 5" key="1">
    <citation type="submission" date="2024-06" db="EMBL/GenBank/DDBJ databases">
        <authorList>
            <person name="Pan Q."/>
            <person name="Wen M."/>
            <person name="Jouanno E."/>
            <person name="Zahm M."/>
            <person name="Klopp C."/>
            <person name="Cabau C."/>
            <person name="Louis A."/>
            <person name="Berthelot C."/>
            <person name="Parey E."/>
            <person name="Roest Crollius H."/>
            <person name="Montfort J."/>
            <person name="Robinson-Rechavi M."/>
            <person name="Bouchez O."/>
            <person name="Lampietro C."/>
            <person name="Lopez Roques C."/>
            <person name="Donnadieu C."/>
            <person name="Postlethwait J."/>
            <person name="Bobe J."/>
            <person name="Verreycken H."/>
            <person name="Guiguen Y."/>
        </authorList>
    </citation>
    <scope>NUCLEOTIDE SEQUENCE [LARGE SCALE GENOMIC DNA]</scope>
    <source>
        <strain evidence="4">Up_M1</strain>
        <tissue evidence="4">Testis</tissue>
    </source>
</reference>
<accession>A0ABD0W0N0</accession>
<dbReference type="AlphaFoldDB" id="A0ABD0W0N0"/>
<name>A0ABD0W0N0_UMBPY</name>
<evidence type="ECO:0008006" key="6">
    <source>
        <dbReference type="Google" id="ProtNLM"/>
    </source>
</evidence>
<dbReference type="InterPro" id="IPR032675">
    <property type="entry name" value="LRR_dom_sf"/>
</dbReference>